<dbReference type="EMBL" id="LAPT01000028">
    <property type="protein sequence ID" value="PXF31973.1"/>
    <property type="molecule type" value="Genomic_DNA"/>
</dbReference>
<accession>A0ABX5M2L1</accession>
<gene>
    <name evidence="2" type="ORF">WH50_07140</name>
</gene>
<evidence type="ECO:0000313" key="2">
    <source>
        <dbReference type="EMBL" id="PXF31973.1"/>
    </source>
</evidence>
<dbReference type="Gene3D" id="3.40.50.720">
    <property type="entry name" value="NAD(P)-binding Rossmann-like Domain"/>
    <property type="match status" value="1"/>
</dbReference>
<dbReference type="InterPro" id="IPR050177">
    <property type="entry name" value="Lipid_A_modif_metabolic_enz"/>
</dbReference>
<dbReference type="PANTHER" id="PTHR43245">
    <property type="entry name" value="BIFUNCTIONAL POLYMYXIN RESISTANCE PROTEIN ARNA"/>
    <property type="match status" value="1"/>
</dbReference>
<sequence>MTIEINCNKVCVIGANGFIGSSIADSLEKRGIDWVGVTRSEPNRDNCIKLDIKDTQGLAEIFSQYPVVINAIGSLKPKSFIDDFEGSMQRAWHTLHDIENSISQSTAKAFVHISSAGTVYGENLGHPSKETDTNQPVSWYGRTKLVEELYFKEACNRQGIRFICARVSNPFGNKRYSEHGFIDVLVNSILNSKSFYIYSHPEYYRDFIHVDDMASAIVELSMSDTSGIYNIASGVSHSLNEIVQYVLKKGIEIDLHHISPNSQDVIKNHICIEKAYKYLPKSMKSLFEYLDEKLA</sequence>
<protein>
    <recommendedName>
        <fullName evidence="1">NAD-dependent epimerase/dehydratase domain-containing protein</fullName>
    </recommendedName>
</protein>
<keyword evidence="3" id="KW-1185">Reference proteome</keyword>
<dbReference type="InterPro" id="IPR036291">
    <property type="entry name" value="NAD(P)-bd_dom_sf"/>
</dbReference>
<dbReference type="InterPro" id="IPR001509">
    <property type="entry name" value="Epimerase_deHydtase"/>
</dbReference>
<organism evidence="2 3">
    <name type="scientific">Pokkaliibacter plantistimulans</name>
    <dbReference type="NCBI Taxonomy" id="1635171"/>
    <lineage>
        <taxon>Bacteria</taxon>
        <taxon>Pseudomonadati</taxon>
        <taxon>Pseudomonadota</taxon>
        <taxon>Gammaproteobacteria</taxon>
        <taxon>Oceanospirillales</taxon>
        <taxon>Balneatrichaceae</taxon>
        <taxon>Pokkaliibacter</taxon>
    </lineage>
</organism>
<evidence type="ECO:0000313" key="3">
    <source>
        <dbReference type="Proteomes" id="UP000248090"/>
    </source>
</evidence>
<name>A0ABX5M2L1_9GAMM</name>
<reference evidence="2 3" key="1">
    <citation type="submission" date="2015-03" db="EMBL/GenBank/DDBJ databases">
        <authorList>
            <person name="Krishnan R."/>
            <person name="Midha S."/>
            <person name="Patil P.B."/>
            <person name="Rameshkumar N."/>
        </authorList>
    </citation>
    <scope>NUCLEOTIDE SEQUENCE [LARGE SCALE GENOMIC DNA]</scope>
    <source>
        <strain evidence="2 3">L1E11</strain>
    </source>
</reference>
<dbReference type="Pfam" id="PF01370">
    <property type="entry name" value="Epimerase"/>
    <property type="match status" value="1"/>
</dbReference>
<comment type="caution">
    <text evidence="2">The sequence shown here is derived from an EMBL/GenBank/DDBJ whole genome shotgun (WGS) entry which is preliminary data.</text>
</comment>
<dbReference type="SUPFAM" id="SSF51735">
    <property type="entry name" value="NAD(P)-binding Rossmann-fold domains"/>
    <property type="match status" value="1"/>
</dbReference>
<dbReference type="Proteomes" id="UP000248090">
    <property type="component" value="Unassembled WGS sequence"/>
</dbReference>
<evidence type="ECO:0000259" key="1">
    <source>
        <dbReference type="Pfam" id="PF01370"/>
    </source>
</evidence>
<dbReference type="PANTHER" id="PTHR43245:SF13">
    <property type="entry name" value="UDP-D-APIOSE_UDP-D-XYLOSE SYNTHASE 2"/>
    <property type="match status" value="1"/>
</dbReference>
<proteinExistence type="predicted"/>
<dbReference type="RefSeq" id="WP_110186697.1">
    <property type="nucleotide sequence ID" value="NZ_CP177354.1"/>
</dbReference>
<feature type="domain" description="NAD-dependent epimerase/dehydratase" evidence="1">
    <location>
        <begin position="10"/>
        <end position="232"/>
    </location>
</feature>